<reference evidence="10 11" key="1">
    <citation type="submission" date="2024-04" db="EMBL/GenBank/DDBJ databases">
        <title>genome sequences of Mucor flavus KT1a and Helicostylum pulchrum KT1b strains isolated from the surface of a dry-aged beef.</title>
        <authorList>
            <person name="Toyotome T."/>
            <person name="Hosono M."/>
            <person name="Torimaru M."/>
            <person name="Fukuda K."/>
            <person name="Mikami N."/>
        </authorList>
    </citation>
    <scope>NUCLEOTIDE SEQUENCE [LARGE SCALE GENOMIC DNA]</scope>
    <source>
        <strain evidence="10 11">KT1a</strain>
    </source>
</reference>
<dbReference type="EMBL" id="BAABUK010000023">
    <property type="protein sequence ID" value="GAA5814976.1"/>
    <property type="molecule type" value="Genomic_DNA"/>
</dbReference>
<dbReference type="InterPro" id="IPR036322">
    <property type="entry name" value="WD40_repeat_dom_sf"/>
</dbReference>
<sequence>MAFDDLKTILSFPDGKTIASYKYDGKQLVVGGSDATGVKVYDTDPETQGYVAANVVNHTEDVTCVTTSSTGFASGGTDGLVLLYSNSNNFEKILVRSTVPVRDIAYNPNGTKLAIATDDNDIRVVLVADSSKIVQLKGHASTVKSVCYDRKGDYLVSSDTQGDILIWSVAPTEPLPKVVKKLSGITYKASMDSPLQTTVAWSPDNTCFAFPGLNHDIRVFSSRMWTSLYTLEDGHTQEVITMAWSPNSYYLATTSRDNILVVWDTKTKLQVRSEVSSTSISGLAWSPTLNQLAITDLHGQLRFWDDVIPNDNSNYPHPAMVRKTEMDVDVDADVDVNNEMEMGDDEMNDLFGLEDEEGEGDFVVDDDGAGYVESEEAAANTSSNNKTQQLLSVRAAQGVNQIKHKIEMAFQPPTTFQPGETPYHRPEENSAFEPAHGERRYMAYNLIGVISTIYEQDHSVINVEFHDQSEYRNFYFTDVFNFTMAAISQTGTVYAVESKEAVKDNKKKQYDTDDEDDDEEQETKPINSILYYRPNNWGQDKDWTHHMLPGEDVVSVAINRISVIATTSLGYVRIFTTTGIQRYVFSLENIVSVTAKTDLACFIYSNGPGYNNQQNLKYMLLNTDTNEVLQKDDVQLTTDADLHWVGFTETNQMATFDSFSVLRVLQDQRRPYQGRWVPVFDGKLYASQQNKMEKYWPVGVLRDKFMCVILRGNNPYPFFPRPPIRDIPLQLPLLDLLSEVGKLEEEQLRIDTCNRHEHDEAESTNTLEDFEDAFSEAYMGMDVALLKLINLACKAEKIAKALDLSAILHTPESVDKAIRIALFHRQNNLAEKMTQIKETKFINDELPTPSSLADSFAKLPSIYTSSHSALDDDLSLLNKSSSKRGLKPTQMDLEEESPTKKPRPFQFSSSN</sequence>
<evidence type="ECO:0000256" key="5">
    <source>
        <dbReference type="PROSITE-ProRule" id="PRU00221"/>
    </source>
</evidence>
<proteinExistence type="predicted"/>
<evidence type="ECO:0000256" key="1">
    <source>
        <dbReference type="ARBA" id="ARBA00004123"/>
    </source>
</evidence>
<feature type="region of interest" description="Disordered" evidence="6">
    <location>
        <begin position="879"/>
        <end position="911"/>
    </location>
</feature>
<feature type="compositionally biased region" description="Acidic residues" evidence="6">
    <location>
        <begin position="512"/>
        <end position="521"/>
    </location>
</feature>
<dbReference type="InterPro" id="IPR057646">
    <property type="entry name" value="WD40_WDHD1_1st"/>
</dbReference>
<organism evidence="10 11">
    <name type="scientific">Mucor flavus</name>
    <dbReference type="NCBI Taxonomy" id="439312"/>
    <lineage>
        <taxon>Eukaryota</taxon>
        <taxon>Fungi</taxon>
        <taxon>Fungi incertae sedis</taxon>
        <taxon>Mucoromycota</taxon>
        <taxon>Mucoromycotina</taxon>
        <taxon>Mucoromycetes</taxon>
        <taxon>Mucorales</taxon>
        <taxon>Mucorineae</taxon>
        <taxon>Mucoraceae</taxon>
        <taxon>Mucor</taxon>
    </lineage>
</organism>
<feature type="domain" description="WDHD1/CFT4 second beta-propeller" evidence="7">
    <location>
        <begin position="415"/>
        <end position="733"/>
    </location>
</feature>
<dbReference type="PROSITE" id="PS50082">
    <property type="entry name" value="WD_REPEATS_2"/>
    <property type="match status" value="2"/>
</dbReference>
<feature type="domain" description="WDHD1/CFT4 helical bundle" evidence="8">
    <location>
        <begin position="741"/>
        <end position="841"/>
    </location>
</feature>
<dbReference type="InterPro" id="IPR001680">
    <property type="entry name" value="WD40_rpt"/>
</dbReference>
<dbReference type="PANTHER" id="PTHR19932:SF10">
    <property type="entry name" value="WD REPEAT AND HMG-BOX DNA-BINDING PROTEIN 1"/>
    <property type="match status" value="1"/>
</dbReference>
<dbReference type="Pfam" id="PF24817">
    <property type="entry name" value="WD40_WDHD1_1st"/>
    <property type="match status" value="1"/>
</dbReference>
<keyword evidence="2 5" id="KW-0853">WD repeat</keyword>
<evidence type="ECO:0000256" key="3">
    <source>
        <dbReference type="ARBA" id="ARBA00022737"/>
    </source>
</evidence>
<accession>A0ABP9Z774</accession>
<keyword evidence="3" id="KW-0677">Repeat</keyword>
<dbReference type="InterPro" id="IPR022100">
    <property type="entry name" value="WDHD1/CFT4_beta-prop_2nd"/>
</dbReference>
<keyword evidence="4" id="KW-0539">Nucleus</keyword>
<evidence type="ECO:0008006" key="12">
    <source>
        <dbReference type="Google" id="ProtNLM"/>
    </source>
</evidence>
<dbReference type="InterPro" id="IPR048591">
    <property type="entry name" value="WDHD1/CFT4_hel"/>
</dbReference>
<gene>
    <name evidence="10" type="ORF">MFLAVUS_008480</name>
</gene>
<evidence type="ECO:0000313" key="11">
    <source>
        <dbReference type="Proteomes" id="UP001473302"/>
    </source>
</evidence>
<protein>
    <recommendedName>
        <fullName evidence="12">Minichromosome loss protein Mcl1 middle region domain-containing protein</fullName>
    </recommendedName>
</protein>
<dbReference type="SMART" id="SM00320">
    <property type="entry name" value="WD40"/>
    <property type="match status" value="7"/>
</dbReference>
<dbReference type="PROSITE" id="PS00678">
    <property type="entry name" value="WD_REPEATS_1"/>
    <property type="match status" value="1"/>
</dbReference>
<evidence type="ECO:0000313" key="10">
    <source>
        <dbReference type="EMBL" id="GAA5814976.1"/>
    </source>
</evidence>
<dbReference type="Gene3D" id="2.130.10.10">
    <property type="entry name" value="YVTN repeat-like/Quinoprotein amine dehydrogenase"/>
    <property type="match status" value="2"/>
</dbReference>
<comment type="subcellular location">
    <subcellularLocation>
        <location evidence="1">Nucleus</location>
    </subcellularLocation>
</comment>
<feature type="region of interest" description="Disordered" evidence="6">
    <location>
        <begin position="504"/>
        <end position="524"/>
    </location>
</feature>
<evidence type="ECO:0000256" key="6">
    <source>
        <dbReference type="SAM" id="MobiDB-lite"/>
    </source>
</evidence>
<dbReference type="Pfam" id="PF20946">
    <property type="entry name" value="Ctf4_C"/>
    <property type="match status" value="1"/>
</dbReference>
<dbReference type="PROSITE" id="PS50294">
    <property type="entry name" value="WD_REPEATS_REGION"/>
    <property type="match status" value="2"/>
</dbReference>
<evidence type="ECO:0000259" key="8">
    <source>
        <dbReference type="Pfam" id="PF20946"/>
    </source>
</evidence>
<evidence type="ECO:0000259" key="9">
    <source>
        <dbReference type="Pfam" id="PF24817"/>
    </source>
</evidence>
<dbReference type="SUPFAM" id="SSF50978">
    <property type="entry name" value="WD40 repeat-like"/>
    <property type="match status" value="1"/>
</dbReference>
<dbReference type="Proteomes" id="UP001473302">
    <property type="component" value="Unassembled WGS sequence"/>
</dbReference>
<dbReference type="InterPro" id="IPR015943">
    <property type="entry name" value="WD40/YVTN_repeat-like_dom_sf"/>
</dbReference>
<comment type="caution">
    <text evidence="10">The sequence shown here is derived from an EMBL/GenBank/DDBJ whole genome shotgun (WGS) entry which is preliminary data.</text>
</comment>
<keyword evidence="11" id="KW-1185">Reference proteome</keyword>
<dbReference type="InterPro" id="IPR019775">
    <property type="entry name" value="WD40_repeat_CS"/>
</dbReference>
<feature type="repeat" description="WD" evidence="5">
    <location>
        <begin position="136"/>
        <end position="177"/>
    </location>
</feature>
<feature type="repeat" description="WD" evidence="5">
    <location>
        <begin position="232"/>
        <end position="273"/>
    </location>
</feature>
<dbReference type="Pfam" id="PF12341">
    <property type="entry name" value="Mcl1_mid"/>
    <property type="match status" value="1"/>
</dbReference>
<dbReference type="CDD" id="cd00200">
    <property type="entry name" value="WD40"/>
    <property type="match status" value="1"/>
</dbReference>
<evidence type="ECO:0000259" key="7">
    <source>
        <dbReference type="Pfam" id="PF12341"/>
    </source>
</evidence>
<evidence type="ECO:0000256" key="2">
    <source>
        <dbReference type="ARBA" id="ARBA00022574"/>
    </source>
</evidence>
<name>A0ABP9Z774_9FUNG</name>
<evidence type="ECO:0000256" key="4">
    <source>
        <dbReference type="ARBA" id="ARBA00023242"/>
    </source>
</evidence>
<dbReference type="PANTHER" id="PTHR19932">
    <property type="entry name" value="WD REPEAT AND HMG-BOX DNA BINDING PROTEIN"/>
    <property type="match status" value="1"/>
</dbReference>
<feature type="domain" description="WDHD1 first WD40" evidence="9">
    <location>
        <begin position="12"/>
        <end position="302"/>
    </location>
</feature>